<evidence type="ECO:0000313" key="1">
    <source>
        <dbReference type="EMBL" id="MXV22015.1"/>
    </source>
</evidence>
<gene>
    <name evidence="1" type="ORF">GLX28_20555</name>
</gene>
<name>A0A6I4YWK3_9DEIO</name>
<feature type="non-terminal residue" evidence="1">
    <location>
        <position position="1"/>
    </location>
</feature>
<dbReference type="AlphaFoldDB" id="A0A6I4YWK3"/>
<evidence type="ECO:0000313" key="2">
    <source>
        <dbReference type="Proteomes" id="UP000430519"/>
    </source>
</evidence>
<dbReference type="Proteomes" id="UP000430519">
    <property type="component" value="Unassembled WGS sequence"/>
</dbReference>
<dbReference type="EMBL" id="WVHK01000170">
    <property type="protein sequence ID" value="MXV22015.1"/>
    <property type="molecule type" value="Genomic_DNA"/>
</dbReference>
<reference evidence="1 2" key="1">
    <citation type="submission" date="2019-11" db="EMBL/GenBank/DDBJ databases">
        <title>Genome sequence of Deinococcus xianganensis Y35, AI-2 producing algicidal bacterium, isolated from lake water.</title>
        <authorList>
            <person name="Li Y."/>
        </authorList>
    </citation>
    <scope>NUCLEOTIDE SEQUENCE [LARGE SCALE GENOMIC DNA]</scope>
    <source>
        <strain evidence="1 2">Y35</strain>
    </source>
</reference>
<keyword evidence="2" id="KW-1185">Reference proteome</keyword>
<organism evidence="1 2">
    <name type="scientific">Deinococcus xianganensis</name>
    <dbReference type="NCBI Taxonomy" id="1507289"/>
    <lineage>
        <taxon>Bacteria</taxon>
        <taxon>Thermotogati</taxon>
        <taxon>Deinococcota</taxon>
        <taxon>Deinococci</taxon>
        <taxon>Deinococcales</taxon>
        <taxon>Deinococcaceae</taxon>
        <taxon>Deinococcus</taxon>
    </lineage>
</organism>
<proteinExistence type="predicted"/>
<comment type="caution">
    <text evidence="1">The sequence shown here is derived from an EMBL/GenBank/DDBJ whole genome shotgun (WGS) entry which is preliminary data.</text>
</comment>
<protein>
    <submittedName>
        <fullName evidence="1">Uncharacterized protein</fullName>
    </submittedName>
</protein>
<sequence>LREIRAAYDLTHFHLSGIATAAPVGQSLPRDLIGGARRAILEQNLQAALELAAQARTLPVTLTGVRARVVALDNVAVAQEACDVAEGHPIAATLSGLVQEIRLLCPGATQVALNWTGLADATPVFARPQRELREIRLMAGTQQVGTVWY</sequence>
<dbReference type="RefSeq" id="WP_160982648.1">
    <property type="nucleotide sequence ID" value="NZ_WVHK01000170.1"/>
</dbReference>
<accession>A0A6I4YWK3</accession>